<protein>
    <submittedName>
        <fullName evidence="1">Uncharacterized protein</fullName>
    </submittedName>
</protein>
<dbReference type="EMBL" id="LAZR01070263">
    <property type="protein sequence ID" value="KKK43234.1"/>
    <property type="molecule type" value="Genomic_DNA"/>
</dbReference>
<organism evidence="1">
    <name type="scientific">marine sediment metagenome</name>
    <dbReference type="NCBI Taxonomy" id="412755"/>
    <lineage>
        <taxon>unclassified sequences</taxon>
        <taxon>metagenomes</taxon>
        <taxon>ecological metagenomes</taxon>
    </lineage>
</organism>
<feature type="non-terminal residue" evidence="1">
    <location>
        <position position="1"/>
    </location>
</feature>
<accession>A0A0F8XM97</accession>
<reference evidence="1" key="1">
    <citation type="journal article" date="2015" name="Nature">
        <title>Complex archaea that bridge the gap between prokaryotes and eukaryotes.</title>
        <authorList>
            <person name="Spang A."/>
            <person name="Saw J.H."/>
            <person name="Jorgensen S.L."/>
            <person name="Zaremba-Niedzwiedzka K."/>
            <person name="Martijn J."/>
            <person name="Lind A.E."/>
            <person name="van Eijk R."/>
            <person name="Schleper C."/>
            <person name="Guy L."/>
            <person name="Ettema T.J."/>
        </authorList>
    </citation>
    <scope>NUCLEOTIDE SEQUENCE</scope>
</reference>
<comment type="caution">
    <text evidence="1">The sequence shown here is derived from an EMBL/GenBank/DDBJ whole genome shotgun (WGS) entry which is preliminary data.</text>
</comment>
<name>A0A0F8XM97_9ZZZZ</name>
<dbReference type="AlphaFoldDB" id="A0A0F8XM97"/>
<gene>
    <name evidence="1" type="ORF">LCGC14_3168740</name>
</gene>
<proteinExistence type="predicted"/>
<sequence>NKANLIIGEDVENTVSGGEEYEEDSIWEWKIGANSMGIVLKEEYMELDDEYKPLNVGESLCLPNDYICVGYNGFIDEDVEKYSFELDEEDGVGYVEIRGNFQSGLEDYDRIFINRSDEKIYDEDMVEITSLTIGDFDSTISVLGTKIVIEDFSLDFGLENAEILDGSHWTEISDEEDYRTDFGILVSNPEDSIDDQEWEITVPEKQLEGSLTVF</sequence>
<evidence type="ECO:0000313" key="1">
    <source>
        <dbReference type="EMBL" id="KKK43234.1"/>
    </source>
</evidence>